<feature type="transmembrane region" description="Helical" evidence="1">
    <location>
        <begin position="85"/>
        <end position="109"/>
    </location>
</feature>
<evidence type="ECO:0000256" key="1">
    <source>
        <dbReference type="SAM" id="Phobius"/>
    </source>
</evidence>
<organism evidence="2 3">
    <name type="scientific">Lentinula aff. detonsa</name>
    <dbReference type="NCBI Taxonomy" id="2804958"/>
    <lineage>
        <taxon>Eukaryota</taxon>
        <taxon>Fungi</taxon>
        <taxon>Dikarya</taxon>
        <taxon>Basidiomycota</taxon>
        <taxon>Agaricomycotina</taxon>
        <taxon>Agaricomycetes</taxon>
        <taxon>Agaricomycetidae</taxon>
        <taxon>Agaricales</taxon>
        <taxon>Marasmiineae</taxon>
        <taxon>Omphalotaceae</taxon>
        <taxon>Lentinula</taxon>
    </lineage>
</organism>
<sequence>MYRYLVRHFDYKFSLKKLRESKSTVHWITIAACFPPMAIAFSFGHLLPLFGSKQRAYYSRYRNQTNLYYRLLNQLRSPLTISHPGIPTVILSLWSVCLCFSCLSALRFAHRWRFNAWTRRLSLLPALQPASPF</sequence>
<accession>A0AA38KUI7</accession>
<dbReference type="Proteomes" id="UP001163798">
    <property type="component" value="Unassembled WGS sequence"/>
</dbReference>
<comment type="caution">
    <text evidence="2">The sequence shown here is derived from an EMBL/GenBank/DDBJ whole genome shotgun (WGS) entry which is preliminary data.</text>
</comment>
<evidence type="ECO:0000313" key="2">
    <source>
        <dbReference type="EMBL" id="KAJ3782157.1"/>
    </source>
</evidence>
<proteinExistence type="predicted"/>
<keyword evidence="1" id="KW-0812">Transmembrane</keyword>
<dbReference type="EMBL" id="MU793495">
    <property type="protein sequence ID" value="KAJ3782157.1"/>
    <property type="molecule type" value="Genomic_DNA"/>
</dbReference>
<name>A0AA38KUI7_9AGAR</name>
<keyword evidence="1" id="KW-0472">Membrane</keyword>
<protein>
    <submittedName>
        <fullName evidence="2">Uncharacterized protein</fullName>
    </submittedName>
</protein>
<evidence type="ECO:0000313" key="3">
    <source>
        <dbReference type="Proteomes" id="UP001163798"/>
    </source>
</evidence>
<dbReference type="PROSITE" id="PS51257">
    <property type="entry name" value="PROKAR_LIPOPROTEIN"/>
    <property type="match status" value="1"/>
</dbReference>
<feature type="transmembrane region" description="Helical" evidence="1">
    <location>
        <begin position="25"/>
        <end position="47"/>
    </location>
</feature>
<reference evidence="2" key="1">
    <citation type="submission" date="2022-08" db="EMBL/GenBank/DDBJ databases">
        <authorList>
            <consortium name="DOE Joint Genome Institute"/>
            <person name="Min B."/>
            <person name="Riley R."/>
            <person name="Sierra-Patev S."/>
            <person name="Naranjo-Ortiz M."/>
            <person name="Looney B."/>
            <person name="Konkel Z."/>
            <person name="Slot J.C."/>
            <person name="Sakamoto Y."/>
            <person name="Steenwyk J.L."/>
            <person name="Rokas A."/>
            <person name="Carro J."/>
            <person name="Camarero S."/>
            <person name="Ferreira P."/>
            <person name="Molpeceres G."/>
            <person name="Ruiz-Duenas F.J."/>
            <person name="Serrano A."/>
            <person name="Henrissat B."/>
            <person name="Drula E."/>
            <person name="Hughes K.W."/>
            <person name="Mata J.L."/>
            <person name="Ishikawa N.K."/>
            <person name="Vargas-Isla R."/>
            <person name="Ushijima S."/>
            <person name="Smith C.A."/>
            <person name="Ahrendt S."/>
            <person name="Andreopoulos W."/>
            <person name="He G."/>
            <person name="Labutti K."/>
            <person name="Lipzen A."/>
            <person name="Ng V."/>
            <person name="Sandor L."/>
            <person name="Barry K."/>
            <person name="Martinez A.T."/>
            <person name="Xiao Y."/>
            <person name="Gibbons J.G."/>
            <person name="Terashima K."/>
            <person name="Hibbett D.S."/>
            <person name="Grigoriev I.V."/>
        </authorList>
    </citation>
    <scope>NUCLEOTIDE SEQUENCE</scope>
    <source>
        <strain evidence="2">TFB10291</strain>
    </source>
</reference>
<keyword evidence="1" id="KW-1133">Transmembrane helix</keyword>
<keyword evidence="3" id="KW-1185">Reference proteome</keyword>
<gene>
    <name evidence="2" type="ORF">GGU10DRAFT_86457</name>
</gene>
<dbReference type="AlphaFoldDB" id="A0AA38KUI7"/>